<dbReference type="InterPro" id="IPR014811">
    <property type="entry name" value="ArgoL1"/>
</dbReference>
<feature type="region of interest" description="Disordered" evidence="1">
    <location>
        <begin position="109"/>
        <end position="133"/>
    </location>
</feature>
<evidence type="ECO:0000313" key="4">
    <source>
        <dbReference type="Proteomes" id="UP000756132"/>
    </source>
</evidence>
<name>A0A9Q8PF96_PASFU</name>
<protein>
    <recommendedName>
        <fullName evidence="2">Argonaute linker 1 domain-containing protein</fullName>
    </recommendedName>
</protein>
<dbReference type="Pfam" id="PF08699">
    <property type="entry name" value="ArgoL1"/>
    <property type="match status" value="1"/>
</dbReference>
<dbReference type="KEGG" id="ffu:CLAFUR5_11294"/>
<accession>A0A9Q8PF96</accession>
<dbReference type="EMBL" id="CP090170">
    <property type="protein sequence ID" value="UJO21364.1"/>
    <property type="molecule type" value="Genomic_DNA"/>
</dbReference>
<dbReference type="AlphaFoldDB" id="A0A9Q8PF96"/>
<evidence type="ECO:0000259" key="2">
    <source>
        <dbReference type="Pfam" id="PF08699"/>
    </source>
</evidence>
<dbReference type="OrthoDB" id="10252740at2759"/>
<dbReference type="GeneID" id="71991172"/>
<feature type="domain" description="Argonaute linker 1" evidence="2">
    <location>
        <begin position="480"/>
        <end position="528"/>
    </location>
</feature>
<gene>
    <name evidence="3" type="ORF">CLAFUR5_11294</name>
</gene>
<keyword evidence="4" id="KW-1185">Reference proteome</keyword>
<reference evidence="3" key="2">
    <citation type="journal article" date="2022" name="Microb. Genom.">
        <title>A chromosome-scale genome assembly of the tomato pathogen Cladosporium fulvum reveals a compartmentalized genome architecture and the presence of a dispensable chromosome.</title>
        <authorList>
            <person name="Zaccaron A.Z."/>
            <person name="Chen L.H."/>
            <person name="Samaras A."/>
            <person name="Stergiopoulos I."/>
        </authorList>
    </citation>
    <scope>NUCLEOTIDE SEQUENCE</scope>
    <source>
        <strain evidence="3">Race5_Kim</strain>
    </source>
</reference>
<reference evidence="3" key="1">
    <citation type="submission" date="2021-12" db="EMBL/GenBank/DDBJ databases">
        <authorList>
            <person name="Zaccaron A."/>
            <person name="Stergiopoulos I."/>
        </authorList>
    </citation>
    <scope>NUCLEOTIDE SEQUENCE</scope>
    <source>
        <strain evidence="3">Race5_Kim</strain>
    </source>
</reference>
<proteinExistence type="predicted"/>
<evidence type="ECO:0000256" key="1">
    <source>
        <dbReference type="SAM" id="MobiDB-lite"/>
    </source>
</evidence>
<dbReference type="Proteomes" id="UP000756132">
    <property type="component" value="Chromosome 8"/>
</dbReference>
<dbReference type="RefSeq" id="XP_047765730.1">
    <property type="nucleotide sequence ID" value="XM_047910442.1"/>
</dbReference>
<organism evidence="3 4">
    <name type="scientific">Passalora fulva</name>
    <name type="common">Tomato leaf mold</name>
    <name type="synonym">Cladosporium fulvum</name>
    <dbReference type="NCBI Taxonomy" id="5499"/>
    <lineage>
        <taxon>Eukaryota</taxon>
        <taxon>Fungi</taxon>
        <taxon>Dikarya</taxon>
        <taxon>Ascomycota</taxon>
        <taxon>Pezizomycotina</taxon>
        <taxon>Dothideomycetes</taxon>
        <taxon>Dothideomycetidae</taxon>
        <taxon>Mycosphaerellales</taxon>
        <taxon>Mycosphaerellaceae</taxon>
        <taxon>Fulvia</taxon>
    </lineage>
</organism>
<sequence>MAPNKKKSKTLCLRCPKDEELAANNHGANLSKCLKEFPLDRKKNLKVLWPDFSAGDVPPALDFSDEQVCKDLIAEAHALDADARSGATFQGHSINRSMLEAAASKAYPAAEKKNNKGKLPNAPAPSAPVASSSGPAPMVLPIRPAAAPVAAPAPVMASPAPTMPAPAPLPTLAAPSAPAVTTAPFTQVTPGVVGPPTAARFVPANAANVVQVTNTASSVPIIAPADTAEATSVTLKNVTNISPVPYVNKLAHRELETGLSNGRIVIHTKGGAEPNDTQKKPELNKIAHKLGLRTAYAQKGSKGKVLTNHLKFTPPKQIIVYSVEMRRGFNQHNEPIYIKRQWDQKKVIETLSQNDGLWAAQIQANANAWVTDGDLIWSTVPLFHATDPTHVPQPLQGPDPGLQYDNEMGQTLDVERVTVSHNRTVPIAGVDIGELFYDKNAPRFDDSLPGILTRGYNAFLTSHARTLVGPNQNDLTQSGLNRSFENRSVALDPAQRLTVNAMSGYYLSARPGVNSMFININHATSPFFASITVAHCIRRSIDLGRSVKEIKQILKGAKVRIRYGAAIFNSQRPATRHRFIHSVGLPIKSQPPRRTFTSVTNVHAWYTVPHNHPYRRLPEFPTTAVNLDPDDWAINTGKDPTKLPALEEWIPASQLEIEP</sequence>
<evidence type="ECO:0000313" key="3">
    <source>
        <dbReference type="EMBL" id="UJO21364.1"/>
    </source>
</evidence>